<dbReference type="PANTHER" id="PTHR31170">
    <property type="entry name" value="BNAC04G53230D PROTEIN"/>
    <property type="match status" value="1"/>
</dbReference>
<proteinExistence type="predicted"/>
<gene>
    <name evidence="2" type="primary">LOC123189842</name>
</gene>
<dbReference type="AlphaFoldDB" id="A0A3B5XV29"/>
<evidence type="ECO:0000313" key="3">
    <source>
        <dbReference type="Proteomes" id="UP000019116"/>
    </source>
</evidence>
<reference evidence="2" key="1">
    <citation type="submission" date="2018-08" db="EMBL/GenBank/DDBJ databases">
        <authorList>
            <person name="Rossello M."/>
        </authorList>
    </citation>
    <scope>NUCLEOTIDE SEQUENCE [LARGE SCALE GENOMIC DNA]</scope>
    <source>
        <strain evidence="2">cv. Chinese Spring</strain>
    </source>
</reference>
<dbReference type="Proteomes" id="UP000019116">
    <property type="component" value="Chromosome 1A"/>
</dbReference>
<feature type="transmembrane region" description="Helical" evidence="1">
    <location>
        <begin position="508"/>
        <end position="535"/>
    </location>
</feature>
<dbReference type="EnsemblPlants" id="TraesCS1A02G073500.2">
    <property type="protein sequence ID" value="TraesCS1A02G073500.2"/>
    <property type="gene ID" value="TraesCS1A02G073500"/>
</dbReference>
<dbReference type="PANTHER" id="PTHR31170:SF25">
    <property type="entry name" value="BNAA09G04570D PROTEIN"/>
    <property type="match status" value="1"/>
</dbReference>
<dbReference type="OrthoDB" id="1896044at2759"/>
<dbReference type="Gramene" id="TraesCS1A02G073500.2">
    <property type="protein sequence ID" value="TraesCS1A02G073500.2"/>
    <property type="gene ID" value="TraesCS1A02G073500"/>
</dbReference>
<name>A0A3B5XV29_WHEAT</name>
<dbReference type="Pfam" id="PF03140">
    <property type="entry name" value="DUF247"/>
    <property type="match status" value="1"/>
</dbReference>
<dbReference type="Gramene" id="TraesCS1A03G0179400.2">
    <property type="protein sequence ID" value="TraesCS1A03G0179400.2.CDS"/>
    <property type="gene ID" value="TraesCS1A03G0179400"/>
</dbReference>
<evidence type="ECO:0000313" key="2">
    <source>
        <dbReference type="EnsemblPlants" id="TraesCS1A02G073500.2"/>
    </source>
</evidence>
<sequence>MLGHMHKRETAQRAWQQRWPRWSMPPGLICCFPKERGGGMTGSGDVAVHIEHLARSLMQKQEDVAAEEQHRTMVSRHRVSRVPARHRDSNPDAYTPWFVAIGPLHNREDRRLRPAERLKVAYLNSLISRGHPDPTHHLAVIQEYVRIVAGREQEARAMYASEEVVDIATDDFILMMVLDGCFIIEHLVNVATARDEPSLHATPFGPTQLSVDLILAENQMPFFVLVDLIASTKLPEFECMGYPAPVLLMKLVLYNFAGEKGRSMSEELLAAEGVSHVLHLLHEMVTAARTSWWRPIPHILDGGWEQAVRRLVRGLPSLVLAPLLRWIAPEGRRGHVREDVPSASDMKRMRLEFKKARVRGITASVAAIASVMGPVPLVVELTDGDYLVLPQLRLEFRTAPLLLNLMAFERSALASAKTLSDVSAYMCFMTKLVQTAEDAGLVLAAEVVQQDGSAGNQSIEEVVRFFRMVGAASELAAGGELLTSSYLCVLVEKLRERSRSWTYADRNYYTFLAEFVALVTFVSGVSTILQTYAAFKYH</sequence>
<keyword evidence="3" id="KW-1185">Reference proteome</keyword>
<dbReference type="STRING" id="4565.A0A3B5XV29"/>
<keyword evidence="1" id="KW-1133">Transmembrane helix</keyword>
<keyword evidence="1" id="KW-0472">Membrane</keyword>
<accession>A0A3B5XV29</accession>
<keyword evidence="1" id="KW-0812">Transmembrane</keyword>
<dbReference type="InterPro" id="IPR004158">
    <property type="entry name" value="DUF247_pln"/>
</dbReference>
<organism evidence="2">
    <name type="scientific">Triticum aestivum</name>
    <name type="common">Wheat</name>
    <dbReference type="NCBI Taxonomy" id="4565"/>
    <lineage>
        <taxon>Eukaryota</taxon>
        <taxon>Viridiplantae</taxon>
        <taxon>Streptophyta</taxon>
        <taxon>Embryophyta</taxon>
        <taxon>Tracheophyta</taxon>
        <taxon>Spermatophyta</taxon>
        <taxon>Magnoliopsida</taxon>
        <taxon>Liliopsida</taxon>
        <taxon>Poales</taxon>
        <taxon>Poaceae</taxon>
        <taxon>BOP clade</taxon>
        <taxon>Pooideae</taxon>
        <taxon>Triticodae</taxon>
        <taxon>Triticeae</taxon>
        <taxon>Triticinae</taxon>
        <taxon>Triticum</taxon>
    </lineage>
</organism>
<dbReference type="Gramene" id="TraesRN1A0100201800.2">
    <property type="protein sequence ID" value="TraesRN1A0100201800.2"/>
    <property type="gene ID" value="TraesRN1A0100201800"/>
</dbReference>
<reference evidence="2" key="2">
    <citation type="submission" date="2018-10" db="UniProtKB">
        <authorList>
            <consortium name="EnsemblPlants"/>
        </authorList>
    </citation>
    <scope>IDENTIFICATION</scope>
</reference>
<dbReference type="PaxDb" id="4565-Traes_1AS_AD4E30EB3.2"/>
<protein>
    <submittedName>
        <fullName evidence="2">Uncharacterized protein</fullName>
    </submittedName>
</protein>
<evidence type="ECO:0000256" key="1">
    <source>
        <dbReference type="SAM" id="Phobius"/>
    </source>
</evidence>